<dbReference type="GO" id="GO:0004659">
    <property type="term" value="F:prenyltransferase activity"/>
    <property type="evidence" value="ECO:0007669"/>
    <property type="project" value="InterPro"/>
</dbReference>
<dbReference type="GO" id="GO:0046872">
    <property type="term" value="F:metal ion binding"/>
    <property type="evidence" value="ECO:0007669"/>
    <property type="project" value="UniProtKB-KW"/>
</dbReference>
<evidence type="ECO:0000313" key="5">
    <source>
        <dbReference type="Proteomes" id="UP001058682"/>
    </source>
</evidence>
<evidence type="ECO:0000256" key="2">
    <source>
        <dbReference type="ARBA" id="ARBA00022842"/>
    </source>
</evidence>
<dbReference type="PROSITE" id="PS00444">
    <property type="entry name" value="POLYPRENYL_SYNTHASE_2"/>
    <property type="match status" value="1"/>
</dbReference>
<protein>
    <submittedName>
        <fullName evidence="4">Polyprenyl synthetase family protein</fullName>
    </submittedName>
</protein>
<dbReference type="PROSITE" id="PS00723">
    <property type="entry name" value="POLYPRENYL_SYNTHASE_1"/>
    <property type="match status" value="1"/>
</dbReference>
<proteinExistence type="inferred from homology"/>
<dbReference type="CDD" id="cd00685">
    <property type="entry name" value="Trans_IPPS_HT"/>
    <property type="match status" value="1"/>
</dbReference>
<dbReference type="InterPro" id="IPR000092">
    <property type="entry name" value="Polyprenyl_synt"/>
</dbReference>
<organism evidence="4 5">
    <name type="scientific">Treponema putidum</name>
    <dbReference type="NCBI Taxonomy" id="221027"/>
    <lineage>
        <taxon>Bacteria</taxon>
        <taxon>Pseudomonadati</taxon>
        <taxon>Spirochaetota</taxon>
        <taxon>Spirochaetia</taxon>
        <taxon>Spirochaetales</taxon>
        <taxon>Treponemataceae</taxon>
        <taxon>Treponema</taxon>
    </lineage>
</organism>
<gene>
    <name evidence="4" type="ORF">E4N74_04975</name>
</gene>
<keyword evidence="2" id="KW-0460">Magnesium</keyword>
<name>A0AAE9SJP8_9SPIR</name>
<dbReference type="SUPFAM" id="SSF48576">
    <property type="entry name" value="Terpenoid synthases"/>
    <property type="match status" value="1"/>
</dbReference>
<accession>A0AAE9SJP8</accession>
<dbReference type="SFLD" id="SFLDS00005">
    <property type="entry name" value="Isoprenoid_Synthase_Type_I"/>
    <property type="match status" value="1"/>
</dbReference>
<sequence>MIYCEKMINLKNRLQHIEKTLDYFLPEKISSSWISQSFGESAYGLPDGFFLNIINPVRDLVKRGGKRWRPLLCVLSCELAEGYPEKAYPLTPLIEFCHTASLVHDDIEDKSDTRRGAPAAHIKYGLDTALNSASWLYFEALNPLINYGTSESVKAEIYSLYSQNLRRLHLGQSMDIGWHSNPDIIPSVDEYITMISLKTGSLAKLAGELGFIAACKPINEVLEYGKLMTDIGIGFQILDDVKNITEGNAGKRRGDDIVEGKKSLPLIFYTEENPEGAEKIKLLFKQAAKEGIESPSVEVCIEAICSSKAVKRAEEYGKKIVEASLIKLQNNYKQNEAKELIFDLFNTILR</sequence>
<dbReference type="SFLD" id="SFLDG01017">
    <property type="entry name" value="Polyprenyl_Transferase_Like"/>
    <property type="match status" value="1"/>
</dbReference>
<keyword evidence="3" id="KW-0808">Transferase</keyword>
<keyword evidence="1" id="KW-0479">Metal-binding</keyword>
<dbReference type="AlphaFoldDB" id="A0AAE9SJP8"/>
<dbReference type="InterPro" id="IPR033749">
    <property type="entry name" value="Polyprenyl_synt_CS"/>
</dbReference>
<dbReference type="PANTHER" id="PTHR12001">
    <property type="entry name" value="GERANYLGERANYL PYROPHOSPHATE SYNTHASE"/>
    <property type="match status" value="1"/>
</dbReference>
<dbReference type="GO" id="GO:0008299">
    <property type="term" value="P:isoprenoid biosynthetic process"/>
    <property type="evidence" value="ECO:0007669"/>
    <property type="project" value="InterPro"/>
</dbReference>
<evidence type="ECO:0000256" key="1">
    <source>
        <dbReference type="ARBA" id="ARBA00022723"/>
    </source>
</evidence>
<dbReference type="Gene3D" id="1.10.600.10">
    <property type="entry name" value="Farnesyl Diphosphate Synthase"/>
    <property type="match status" value="1"/>
</dbReference>
<evidence type="ECO:0000256" key="3">
    <source>
        <dbReference type="RuleBase" id="RU004466"/>
    </source>
</evidence>
<dbReference type="Pfam" id="PF00348">
    <property type="entry name" value="polyprenyl_synt"/>
    <property type="match status" value="1"/>
</dbReference>
<dbReference type="InterPro" id="IPR008949">
    <property type="entry name" value="Isoprenoid_synthase_dom_sf"/>
</dbReference>
<dbReference type="Proteomes" id="UP001058682">
    <property type="component" value="Chromosome"/>
</dbReference>
<comment type="similarity">
    <text evidence="3">Belongs to the FPP/GGPP synthase family.</text>
</comment>
<reference evidence="4" key="1">
    <citation type="submission" date="2019-04" db="EMBL/GenBank/DDBJ databases">
        <title>Whole genome sequencing of oral phylogroup 2 treponemes.</title>
        <authorList>
            <person name="Chan Y."/>
            <person name="Zeng H.H."/>
            <person name="Yu X.L."/>
            <person name="Leung W.K."/>
            <person name="Watt R.M."/>
        </authorList>
    </citation>
    <scope>NUCLEOTIDE SEQUENCE</scope>
    <source>
        <strain evidence="4">OMZ 835</strain>
    </source>
</reference>
<dbReference type="EMBL" id="CP038804">
    <property type="protein sequence ID" value="UTY33437.1"/>
    <property type="molecule type" value="Genomic_DNA"/>
</dbReference>
<evidence type="ECO:0000313" key="4">
    <source>
        <dbReference type="EMBL" id="UTY33437.1"/>
    </source>
</evidence>
<dbReference type="PANTHER" id="PTHR12001:SF44">
    <property type="entry name" value="GERANYLGERANYL PYROPHOSPHATE SYNTHASE"/>
    <property type="match status" value="1"/>
</dbReference>